<evidence type="ECO:0000256" key="6">
    <source>
        <dbReference type="ARBA" id="ARBA00022842"/>
    </source>
</evidence>
<dbReference type="PROSITE" id="PS51706">
    <property type="entry name" value="G_ENGB"/>
    <property type="match status" value="1"/>
</dbReference>
<dbReference type="InterPro" id="IPR030393">
    <property type="entry name" value="G_ENGB_dom"/>
</dbReference>
<comment type="similarity">
    <text evidence="2 10">Belongs to the TRAFAC class TrmE-Era-EngA-EngB-Septin-like GTPase superfamily. EngB GTPase family.</text>
</comment>
<dbReference type="GO" id="GO:0005525">
    <property type="term" value="F:GTP binding"/>
    <property type="evidence" value="ECO:0007669"/>
    <property type="project" value="UniProtKB-UniRule"/>
</dbReference>
<dbReference type="AlphaFoldDB" id="A0AB36TID6"/>
<dbReference type="Pfam" id="PF01926">
    <property type="entry name" value="MMR_HSR1"/>
    <property type="match status" value="1"/>
</dbReference>
<feature type="domain" description="EngB-type G" evidence="11">
    <location>
        <begin position="28"/>
        <end position="201"/>
    </location>
</feature>
<dbReference type="InterPro" id="IPR019987">
    <property type="entry name" value="GTP-bd_ribosome_bio_YsxC"/>
</dbReference>
<dbReference type="InterPro" id="IPR006073">
    <property type="entry name" value="GTP-bd"/>
</dbReference>
<comment type="cofactor">
    <cofactor evidence="1">
        <name>Mg(2+)</name>
        <dbReference type="ChEBI" id="CHEBI:18420"/>
    </cofactor>
</comment>
<dbReference type="EMBL" id="PDBW01000001">
    <property type="protein sequence ID" value="PFH02910.1"/>
    <property type="molecule type" value="Genomic_DNA"/>
</dbReference>
<keyword evidence="9 10" id="KW-0131">Cell cycle</keyword>
<dbReference type="FunFam" id="3.40.50.300:FF:000098">
    <property type="entry name" value="Probable GTP-binding protein EngB"/>
    <property type="match status" value="1"/>
</dbReference>
<organism evidence="12 13">
    <name type="scientific">Acetivibrio thermocellus AD2</name>
    <dbReference type="NCBI Taxonomy" id="1138384"/>
    <lineage>
        <taxon>Bacteria</taxon>
        <taxon>Bacillati</taxon>
        <taxon>Bacillota</taxon>
        <taxon>Clostridia</taxon>
        <taxon>Eubacteriales</taxon>
        <taxon>Oscillospiraceae</taxon>
        <taxon>Acetivibrio</taxon>
    </lineage>
</organism>
<dbReference type="CDD" id="cd01876">
    <property type="entry name" value="YihA_EngB"/>
    <property type="match status" value="1"/>
</dbReference>
<sequence length="207" mass="24146">MKLKLNLNLNNARFEITAVRPEQYPKNDLPEITFVGRSNVGKSSLINTMLNRKNLAKVAATPGRTRVINFYNIDDKLYFVDLPGYGFAKVPKTMKTGWKDIIETYLIERKQLKKVIMLVDIRHSPTSDDVLMHEWLKAMRKSYVVVATKLDKIPRTKIKERISDIRSILKLEDDVKIIPFSSETRQGRDELWDEILDESYFVESYFS</sequence>
<dbReference type="PANTHER" id="PTHR11649">
    <property type="entry name" value="MSS1/TRME-RELATED GTP-BINDING PROTEIN"/>
    <property type="match status" value="1"/>
</dbReference>
<keyword evidence="5 10" id="KW-0547">Nucleotide-binding</keyword>
<proteinExistence type="inferred from homology"/>
<evidence type="ECO:0000259" key="11">
    <source>
        <dbReference type="PROSITE" id="PS51706"/>
    </source>
</evidence>
<dbReference type="SUPFAM" id="SSF52540">
    <property type="entry name" value="P-loop containing nucleoside triphosphate hydrolases"/>
    <property type="match status" value="1"/>
</dbReference>
<keyword evidence="4" id="KW-0479">Metal-binding</keyword>
<dbReference type="InterPro" id="IPR027417">
    <property type="entry name" value="P-loop_NTPase"/>
</dbReference>
<evidence type="ECO:0000256" key="2">
    <source>
        <dbReference type="ARBA" id="ARBA00009638"/>
    </source>
</evidence>
<accession>A0AB36TID6</accession>
<evidence type="ECO:0000256" key="9">
    <source>
        <dbReference type="ARBA" id="ARBA00023306"/>
    </source>
</evidence>
<dbReference type="HAMAP" id="MF_00321">
    <property type="entry name" value="GTPase_EngB"/>
    <property type="match status" value="1"/>
</dbReference>
<gene>
    <name evidence="10" type="primary">engB</name>
    <name evidence="12" type="ORF">M972_111703</name>
</gene>
<reference evidence="12 13" key="1">
    <citation type="submission" date="2017-09" db="EMBL/GenBank/DDBJ databases">
        <title>Evaluation of Pacific Biosciences Sequencing Technology to Finishing C. thermocellum Genome Sequences.</title>
        <authorList>
            <person name="Brown S."/>
        </authorList>
    </citation>
    <scope>NUCLEOTIDE SEQUENCE [LARGE SCALE GENOMIC DNA]</scope>
    <source>
        <strain evidence="12 13">AD2</strain>
    </source>
</reference>
<dbReference type="RefSeq" id="WP_003516491.1">
    <property type="nucleotide sequence ID" value="NZ_CP013828.1"/>
</dbReference>
<dbReference type="GeneID" id="35804652"/>
<evidence type="ECO:0000256" key="4">
    <source>
        <dbReference type="ARBA" id="ARBA00022723"/>
    </source>
</evidence>
<comment type="caution">
    <text evidence="12">The sequence shown here is derived from an EMBL/GenBank/DDBJ whole genome shotgun (WGS) entry which is preliminary data.</text>
</comment>
<evidence type="ECO:0000256" key="7">
    <source>
        <dbReference type="ARBA" id="ARBA00023134"/>
    </source>
</evidence>
<name>A0AB36TID6_ACETH</name>
<dbReference type="GO" id="GO:0046872">
    <property type="term" value="F:metal ion binding"/>
    <property type="evidence" value="ECO:0007669"/>
    <property type="project" value="UniProtKB-KW"/>
</dbReference>
<keyword evidence="7 10" id="KW-0342">GTP-binding</keyword>
<comment type="function">
    <text evidence="10">Necessary for normal cell division and for the maintenance of normal septation.</text>
</comment>
<evidence type="ECO:0000313" key="12">
    <source>
        <dbReference type="EMBL" id="PFH02910.1"/>
    </source>
</evidence>
<keyword evidence="6" id="KW-0460">Magnesium</keyword>
<evidence type="ECO:0000313" key="13">
    <source>
        <dbReference type="Proteomes" id="UP000223596"/>
    </source>
</evidence>
<keyword evidence="8 10" id="KW-0717">Septation</keyword>
<dbReference type="GO" id="GO:0000917">
    <property type="term" value="P:division septum assembly"/>
    <property type="evidence" value="ECO:0007669"/>
    <property type="project" value="UniProtKB-KW"/>
</dbReference>
<keyword evidence="3 10" id="KW-0132">Cell division</keyword>
<evidence type="ECO:0000256" key="8">
    <source>
        <dbReference type="ARBA" id="ARBA00023210"/>
    </source>
</evidence>
<dbReference type="GO" id="GO:0005829">
    <property type="term" value="C:cytosol"/>
    <property type="evidence" value="ECO:0007669"/>
    <property type="project" value="TreeGrafter"/>
</dbReference>
<evidence type="ECO:0000256" key="5">
    <source>
        <dbReference type="ARBA" id="ARBA00022741"/>
    </source>
</evidence>
<protein>
    <recommendedName>
        <fullName evidence="10">Probable GTP-binding protein EngB</fullName>
    </recommendedName>
</protein>
<evidence type="ECO:0000256" key="3">
    <source>
        <dbReference type="ARBA" id="ARBA00022618"/>
    </source>
</evidence>
<evidence type="ECO:0000256" key="10">
    <source>
        <dbReference type="HAMAP-Rule" id="MF_00321"/>
    </source>
</evidence>
<dbReference type="Gene3D" id="3.40.50.300">
    <property type="entry name" value="P-loop containing nucleotide triphosphate hydrolases"/>
    <property type="match status" value="1"/>
</dbReference>
<dbReference type="Proteomes" id="UP000223596">
    <property type="component" value="Unassembled WGS sequence"/>
</dbReference>
<dbReference type="PANTHER" id="PTHR11649:SF13">
    <property type="entry name" value="ENGB-TYPE G DOMAIN-CONTAINING PROTEIN"/>
    <property type="match status" value="1"/>
</dbReference>
<evidence type="ECO:0000256" key="1">
    <source>
        <dbReference type="ARBA" id="ARBA00001946"/>
    </source>
</evidence>
<dbReference type="NCBIfam" id="TIGR03598">
    <property type="entry name" value="GTPase_YsxC"/>
    <property type="match status" value="1"/>
</dbReference>